<dbReference type="Proteomes" id="UP000253562">
    <property type="component" value="Unassembled WGS sequence"/>
</dbReference>
<dbReference type="InterPro" id="IPR050261">
    <property type="entry name" value="FrsA_esterase"/>
</dbReference>
<evidence type="ECO:0000313" key="2">
    <source>
        <dbReference type="EMBL" id="RCS50549.1"/>
    </source>
</evidence>
<comment type="caution">
    <text evidence="2">The sequence shown here is derived from an EMBL/GenBank/DDBJ whole genome shotgun (WGS) entry which is preliminary data.</text>
</comment>
<protein>
    <submittedName>
        <fullName evidence="2">Acetylxylan esterase</fullName>
    </submittedName>
</protein>
<dbReference type="EMBL" id="QPEX01000019">
    <property type="protein sequence ID" value="RCS50549.1"/>
    <property type="molecule type" value="Genomic_DNA"/>
</dbReference>
<dbReference type="PANTHER" id="PTHR22946">
    <property type="entry name" value="DIENELACTONE HYDROLASE DOMAIN-CONTAINING PROTEIN-RELATED"/>
    <property type="match status" value="1"/>
</dbReference>
<feature type="signal peptide" evidence="1">
    <location>
        <begin position="1"/>
        <end position="26"/>
    </location>
</feature>
<dbReference type="PANTHER" id="PTHR22946:SF8">
    <property type="entry name" value="ACETYL XYLAN ESTERASE DOMAIN-CONTAINING PROTEIN"/>
    <property type="match status" value="1"/>
</dbReference>
<organism evidence="2 3">
    <name type="scientific">Bremerella cremea</name>
    <dbReference type="NCBI Taxonomy" id="1031537"/>
    <lineage>
        <taxon>Bacteria</taxon>
        <taxon>Pseudomonadati</taxon>
        <taxon>Planctomycetota</taxon>
        <taxon>Planctomycetia</taxon>
        <taxon>Pirellulales</taxon>
        <taxon>Pirellulaceae</taxon>
        <taxon>Bremerella</taxon>
    </lineage>
</organism>
<accession>A0A368KRS3</accession>
<feature type="chain" id="PRO_5016729347" evidence="1">
    <location>
        <begin position="27"/>
        <end position="736"/>
    </location>
</feature>
<gene>
    <name evidence="2" type="ORF">DTL42_10585</name>
</gene>
<dbReference type="AlphaFoldDB" id="A0A368KRS3"/>
<dbReference type="Gene3D" id="3.40.50.1820">
    <property type="entry name" value="alpha/beta hydrolase"/>
    <property type="match status" value="2"/>
</dbReference>
<name>A0A368KRS3_9BACT</name>
<dbReference type="SUPFAM" id="SSF53474">
    <property type="entry name" value="alpha/beta-Hydrolases"/>
    <property type="match status" value="1"/>
</dbReference>
<evidence type="ECO:0000256" key="1">
    <source>
        <dbReference type="SAM" id="SignalP"/>
    </source>
</evidence>
<keyword evidence="1" id="KW-0732">Signal</keyword>
<reference evidence="2 3" key="1">
    <citation type="submission" date="2018-07" db="EMBL/GenBank/DDBJ databases">
        <title>Comparative genomes isolates from brazilian mangrove.</title>
        <authorList>
            <person name="De Araujo J.E."/>
            <person name="Taketani R.G."/>
            <person name="Silva M.C.P."/>
            <person name="Lourenco M.V."/>
            <person name="Oliveira V.M."/>
            <person name="Andreote F.D."/>
        </authorList>
    </citation>
    <scope>NUCLEOTIDE SEQUENCE [LARGE SCALE GENOMIC DNA]</scope>
    <source>
        <strain evidence="2 3">HEX PRIS-MGV</strain>
    </source>
</reference>
<dbReference type="InterPro" id="IPR029058">
    <property type="entry name" value="AB_hydrolase_fold"/>
</dbReference>
<sequence length="736" mass="81474">MRKTITNFIRMSHLVLILLVPGIAAAQEAVRILPPGQLPQDDRLAPPKDLNGYFPFHPPQSKETWQARAEDVRTQLKVALGLWPMPPQTPLNLKKTSEYKFDDYQVTGVRFESMPGFFVTGSLYEPVGKSGPFPGVLCPHGHWDNGRFYVAGDAEVKKQIESGAESIEETARNPIQARCVQLARMGCVVLQIDMLGYADSQQLSIELVHRFGKQRPGMNTNQRWGFFSPQAESHLESVMGLQIWNCIRSLDLLESLANVDKSRLAVTGASGGATQTMIVGAIDPRIAAVFPAVMVSTAMQGGCTCENCTLLRVGTGNVEFAALFAPKPQGLTSADDWTKEFETKGFPDLKQLYALMGAEDKVHLTARTEFGHNYNAISRRAMYELFNQVFGLNASVEERPYQRLTEKELTVWSDQDRPTYTEEFERKLLAEWTAISNQQIEPYLLGDETDFQKYQAIVEPALAVMVETKTPKMDDLDFDVKVKEQREDYLFIGGLLHNAQNGSQLPALFLYPKDNWGGHTVLWLSKEGKQGLFAENGRLKAEVAKLVSAGVSVAGIDLIYQGEFLAEGLAFNQTPKVENPREAAAYTLGYNRAVAAERVSDILTMATFMRNHERTPKSIGLVAFDSAMAGIASVAMATRSKAFDFAALHTGGFRFGEVDSIRSPNLLPGGAKYGDVPAFLALAAPMPLRVIGENSQSLQSTLNAYRLLNQKDHLAYADDIEVTPVDWVLGQLSRFQ</sequence>
<evidence type="ECO:0000313" key="3">
    <source>
        <dbReference type="Proteomes" id="UP000253562"/>
    </source>
</evidence>
<proteinExistence type="predicted"/>